<organism evidence="3 4">
    <name type="scientific">Larkinella terrae</name>
    <dbReference type="NCBI Taxonomy" id="2025311"/>
    <lineage>
        <taxon>Bacteria</taxon>
        <taxon>Pseudomonadati</taxon>
        <taxon>Bacteroidota</taxon>
        <taxon>Cytophagia</taxon>
        <taxon>Cytophagales</taxon>
        <taxon>Spirosomataceae</taxon>
        <taxon>Larkinella</taxon>
    </lineage>
</organism>
<protein>
    <submittedName>
        <fullName evidence="3">SH3 domain-containing protein</fullName>
    </submittedName>
</protein>
<proteinExistence type="predicted"/>
<name>A0A7K0ELK8_9BACT</name>
<dbReference type="Proteomes" id="UP000441754">
    <property type="component" value="Unassembled WGS sequence"/>
</dbReference>
<dbReference type="AlphaFoldDB" id="A0A7K0ELK8"/>
<keyword evidence="1" id="KW-0472">Membrane</keyword>
<evidence type="ECO:0000313" key="4">
    <source>
        <dbReference type="Proteomes" id="UP000441754"/>
    </source>
</evidence>
<dbReference type="InterPro" id="IPR003646">
    <property type="entry name" value="SH3-like_bac-type"/>
</dbReference>
<keyword evidence="1" id="KW-1133">Transmembrane helix</keyword>
<reference evidence="3 4" key="1">
    <citation type="journal article" date="2018" name="Antonie Van Leeuwenhoek">
        <title>Larkinella terrae sp. nov., isolated from soil on Jeju Island, South Korea.</title>
        <authorList>
            <person name="Ten L.N."/>
            <person name="Jeon J."/>
            <person name="Park S.J."/>
            <person name="Park S."/>
            <person name="Lee S.Y."/>
            <person name="Kim M.K."/>
            <person name="Jung H.Y."/>
        </authorList>
    </citation>
    <scope>NUCLEOTIDE SEQUENCE [LARGE SCALE GENOMIC DNA]</scope>
    <source>
        <strain evidence="3 4">KCTC 52001</strain>
    </source>
</reference>
<sequence>MINTITFLLLPFVILGRFPKLRCKSTFFDVKMQGHPLKLLYFFSLTLFLRSFGVEAKSAYLSIYQADSLFAAGSYPAATEAFEYHIQHGYKPTDPMLLKLAFMYEKQGDVAKMLYYLQVYFDRRPDEIVLKKMHDIAIQNNLRGYETDDLNYFYLFYKQYGLYITLALVLLGTYAFGIFWLKFRNREPSRQRHKLTVLAYLTGLLLLVNLPERYQSGIVNRDRVLLRRDPSSAAPVVDVISRGHKVNILGSQDIWLHVFWNDGLYYVRKDNVWLI</sequence>
<accession>A0A7K0ELK8</accession>
<evidence type="ECO:0000313" key="3">
    <source>
        <dbReference type="EMBL" id="MRS62664.1"/>
    </source>
</evidence>
<evidence type="ECO:0000256" key="1">
    <source>
        <dbReference type="SAM" id="Phobius"/>
    </source>
</evidence>
<feature type="domain" description="SH3b" evidence="2">
    <location>
        <begin position="226"/>
        <end position="270"/>
    </location>
</feature>
<keyword evidence="1" id="KW-0812">Transmembrane</keyword>
<keyword evidence="4" id="KW-1185">Reference proteome</keyword>
<evidence type="ECO:0000259" key="2">
    <source>
        <dbReference type="Pfam" id="PF08239"/>
    </source>
</evidence>
<dbReference type="EMBL" id="WJXZ01000009">
    <property type="protein sequence ID" value="MRS62664.1"/>
    <property type="molecule type" value="Genomic_DNA"/>
</dbReference>
<dbReference type="Gene3D" id="2.30.30.40">
    <property type="entry name" value="SH3 Domains"/>
    <property type="match status" value="1"/>
</dbReference>
<dbReference type="OrthoDB" id="977366at2"/>
<comment type="caution">
    <text evidence="3">The sequence shown here is derived from an EMBL/GenBank/DDBJ whole genome shotgun (WGS) entry which is preliminary data.</text>
</comment>
<gene>
    <name evidence="3" type="ORF">GJJ30_15290</name>
</gene>
<feature type="transmembrane region" description="Helical" evidence="1">
    <location>
        <begin position="160"/>
        <end position="181"/>
    </location>
</feature>
<dbReference type="Pfam" id="PF08239">
    <property type="entry name" value="SH3_3"/>
    <property type="match status" value="1"/>
</dbReference>